<evidence type="ECO:0000256" key="7">
    <source>
        <dbReference type="ARBA" id="ARBA00022723"/>
    </source>
</evidence>
<feature type="domain" description="Manganese/iron superoxide dismutase C-terminal" evidence="13">
    <location>
        <begin position="144"/>
        <end position="239"/>
    </location>
</feature>
<evidence type="ECO:0000256" key="2">
    <source>
        <dbReference type="ARBA" id="ARBA00004229"/>
    </source>
</evidence>
<dbReference type="FunFam" id="1.10.287.990:FF:000002">
    <property type="entry name" value="Superoxide dismutase"/>
    <property type="match status" value="1"/>
</dbReference>
<comment type="cofactor">
    <cofactor evidence="1">
        <name>Fe cation</name>
        <dbReference type="ChEBI" id="CHEBI:24875"/>
    </cofactor>
</comment>
<evidence type="ECO:0000256" key="8">
    <source>
        <dbReference type="ARBA" id="ARBA00023002"/>
    </source>
</evidence>
<dbReference type="Gene3D" id="3.55.40.20">
    <property type="entry name" value="Iron/manganese superoxide dismutase, C-terminal domain"/>
    <property type="match status" value="1"/>
</dbReference>
<dbReference type="Pfam" id="PF00081">
    <property type="entry name" value="Sod_Fe_N"/>
    <property type="match status" value="1"/>
</dbReference>
<protein>
    <recommendedName>
        <fullName evidence="4">superoxide dismutase</fullName>
        <ecNumber evidence="4">1.15.1.1</ecNumber>
    </recommendedName>
</protein>
<evidence type="ECO:0000256" key="6">
    <source>
        <dbReference type="ARBA" id="ARBA00022640"/>
    </source>
</evidence>
<comment type="subcellular location">
    <subcellularLocation>
        <location evidence="2">Plastid</location>
        <location evidence="2">Chloroplast</location>
    </subcellularLocation>
</comment>
<evidence type="ECO:0000256" key="5">
    <source>
        <dbReference type="ARBA" id="ARBA00022528"/>
    </source>
</evidence>
<evidence type="ECO:0000256" key="11">
    <source>
        <dbReference type="SAM" id="MobiDB-lite"/>
    </source>
</evidence>
<keyword evidence="9" id="KW-0408">Iron</keyword>
<evidence type="ECO:0000313" key="15">
    <source>
        <dbReference type="Proteomes" id="UP000516314"/>
    </source>
</evidence>
<dbReference type="PANTHER" id="PTHR42769:SF3">
    <property type="entry name" value="SUPEROXIDE DISMUTASE [FE] 2, CHLOROPLASTIC"/>
    <property type="match status" value="1"/>
</dbReference>
<dbReference type="AlphaFoldDB" id="A0A7G2FF78"/>
<sequence length="433" mass="49462">MMNVAVTATPSSLLYSPLLLPSQGPNRRMQWKRNGKRRLGKKVAVSGVITAGFELKPPPYPLDALEPHMSRETLDYHWGKHHKTYVENLNKQILGTDLDALSLEEVVLLSYNKGNMLPAFNNAAQAWNHEFFWESIQPGGGGKPTGELLRLIERDFGSFEEFLERFKSAAASNFGSGWTWLAYKVNRLDVANAVNPLPKEEDKKLVIVKTPNAVNPLVWDYSPLLTIDTWEHAYYLDFELVSWETVSTRLESAIARAVQREQEGTETEDEENSDDEVPEVYLDSDIDVSEGINMQICSGASDHQFQGALKWRLKNPWSRASAQWTSQITVWSGHLSYQKKKFYIPPVWGLMMSYCEETFDWINPNIFLQMVNVCKPFVNHMVTVVVHELEESTVVDVSVRDLESMNLGPDVHMHIHFFLTHQVEVEPYIQGIF</sequence>
<reference evidence="14 15" key="1">
    <citation type="submission" date="2020-09" db="EMBL/GenBank/DDBJ databases">
        <authorList>
            <person name="Ashkenazy H."/>
        </authorList>
    </citation>
    <scope>NUCLEOTIDE SEQUENCE [LARGE SCALE GENOMIC DNA]</scope>
    <source>
        <strain evidence="15">cv. Cdm-0</strain>
    </source>
</reference>
<dbReference type="GO" id="GO:0009507">
    <property type="term" value="C:chloroplast"/>
    <property type="evidence" value="ECO:0007669"/>
    <property type="project" value="UniProtKB-SubCell"/>
</dbReference>
<evidence type="ECO:0000256" key="3">
    <source>
        <dbReference type="ARBA" id="ARBA00008714"/>
    </source>
</evidence>
<feature type="compositionally biased region" description="Acidic residues" evidence="11">
    <location>
        <begin position="264"/>
        <end position="278"/>
    </location>
</feature>
<dbReference type="InterPro" id="IPR019831">
    <property type="entry name" value="Mn/Fe_SOD_N"/>
</dbReference>
<dbReference type="GO" id="GO:0046872">
    <property type="term" value="F:metal ion binding"/>
    <property type="evidence" value="ECO:0007669"/>
    <property type="project" value="UniProtKB-KW"/>
</dbReference>
<comment type="similarity">
    <text evidence="3">Belongs to the iron/manganese superoxide dismutase family.</text>
</comment>
<keyword evidence="7" id="KW-0479">Metal-binding</keyword>
<keyword evidence="6" id="KW-0934">Plastid</keyword>
<dbReference type="EMBL" id="LR881470">
    <property type="protein sequence ID" value="CAD5334565.1"/>
    <property type="molecule type" value="Genomic_DNA"/>
</dbReference>
<evidence type="ECO:0000256" key="9">
    <source>
        <dbReference type="ARBA" id="ARBA00023004"/>
    </source>
</evidence>
<dbReference type="PRINTS" id="PR01703">
    <property type="entry name" value="MNSODISMTASE"/>
</dbReference>
<evidence type="ECO:0000256" key="10">
    <source>
        <dbReference type="ARBA" id="ARBA00049204"/>
    </source>
</evidence>
<dbReference type="SMR" id="A0A7G2FF78"/>
<dbReference type="InterPro" id="IPR036324">
    <property type="entry name" value="Mn/Fe_SOD_N_sf"/>
</dbReference>
<dbReference type="GO" id="GO:0004784">
    <property type="term" value="F:superoxide dismutase activity"/>
    <property type="evidence" value="ECO:0007669"/>
    <property type="project" value="UniProtKB-EC"/>
</dbReference>
<dbReference type="Gene3D" id="1.10.287.990">
    <property type="entry name" value="Fe,Mn superoxide dismutase (SOD) domain"/>
    <property type="match status" value="1"/>
</dbReference>
<dbReference type="SUPFAM" id="SSF46609">
    <property type="entry name" value="Fe,Mn superoxide dismutase (SOD), N-terminal domain"/>
    <property type="match status" value="1"/>
</dbReference>
<dbReference type="InterPro" id="IPR019832">
    <property type="entry name" value="Mn/Fe_SOD_C"/>
</dbReference>
<dbReference type="SUPFAM" id="SSF54719">
    <property type="entry name" value="Fe,Mn superoxide dismutase (SOD), C-terminal domain"/>
    <property type="match status" value="1"/>
</dbReference>
<dbReference type="InterPro" id="IPR019833">
    <property type="entry name" value="Mn/Fe_SOD_BS"/>
</dbReference>
<gene>
    <name evidence="14" type="ORF">AT9943_LOCUS21861</name>
</gene>
<evidence type="ECO:0000313" key="14">
    <source>
        <dbReference type="EMBL" id="CAD5334565.1"/>
    </source>
</evidence>
<feature type="domain" description="Manganese/iron superoxide dismutase N-terminal" evidence="12">
    <location>
        <begin position="53"/>
        <end position="136"/>
    </location>
</feature>
<dbReference type="Pfam" id="PF02777">
    <property type="entry name" value="Sod_Fe_C"/>
    <property type="match status" value="1"/>
</dbReference>
<feature type="region of interest" description="Disordered" evidence="11">
    <location>
        <begin position="258"/>
        <end position="278"/>
    </location>
</feature>
<organism evidence="14 15">
    <name type="scientific">Arabidopsis thaliana</name>
    <name type="common">Mouse-ear cress</name>
    <dbReference type="NCBI Taxonomy" id="3702"/>
    <lineage>
        <taxon>Eukaryota</taxon>
        <taxon>Viridiplantae</taxon>
        <taxon>Streptophyta</taxon>
        <taxon>Embryophyta</taxon>
        <taxon>Tracheophyta</taxon>
        <taxon>Spermatophyta</taxon>
        <taxon>Magnoliopsida</taxon>
        <taxon>eudicotyledons</taxon>
        <taxon>Gunneridae</taxon>
        <taxon>Pentapetalae</taxon>
        <taxon>rosids</taxon>
        <taxon>malvids</taxon>
        <taxon>Brassicales</taxon>
        <taxon>Brassicaceae</taxon>
        <taxon>Camelineae</taxon>
        <taxon>Arabidopsis</taxon>
    </lineage>
</organism>
<dbReference type="GO" id="GO:0009416">
    <property type="term" value="P:response to light stimulus"/>
    <property type="evidence" value="ECO:0007669"/>
    <property type="project" value="UniProtKB-ARBA"/>
</dbReference>
<proteinExistence type="inferred from homology"/>
<evidence type="ECO:0000259" key="13">
    <source>
        <dbReference type="Pfam" id="PF02777"/>
    </source>
</evidence>
<evidence type="ECO:0000256" key="1">
    <source>
        <dbReference type="ARBA" id="ARBA00001962"/>
    </source>
</evidence>
<dbReference type="EC" id="1.15.1.1" evidence="4"/>
<dbReference type="FunFam" id="3.55.40.20:FF:000005">
    <property type="entry name" value="Superoxide dismutase"/>
    <property type="match status" value="1"/>
</dbReference>
<accession>A0A7G2FF78</accession>
<dbReference type="PANTHER" id="PTHR42769">
    <property type="entry name" value="SUPEROXIDE DISMUTASE"/>
    <property type="match status" value="1"/>
</dbReference>
<comment type="catalytic activity">
    <reaction evidence="10">
        <text>2 superoxide + 2 H(+) = H2O2 + O2</text>
        <dbReference type="Rhea" id="RHEA:20696"/>
        <dbReference type="ChEBI" id="CHEBI:15378"/>
        <dbReference type="ChEBI" id="CHEBI:15379"/>
        <dbReference type="ChEBI" id="CHEBI:16240"/>
        <dbReference type="ChEBI" id="CHEBI:18421"/>
        <dbReference type="EC" id="1.15.1.1"/>
    </reaction>
</comment>
<dbReference type="InterPro" id="IPR001189">
    <property type="entry name" value="Mn/Fe_SOD"/>
</dbReference>
<dbReference type="Proteomes" id="UP000516314">
    <property type="component" value="Chromosome 5"/>
</dbReference>
<dbReference type="InterPro" id="IPR036314">
    <property type="entry name" value="SOD_C_sf"/>
</dbReference>
<name>A0A7G2FF78_ARATH</name>
<keyword evidence="8" id="KW-0560">Oxidoreductase</keyword>
<keyword evidence="5" id="KW-0150">Chloroplast</keyword>
<dbReference type="PROSITE" id="PS00088">
    <property type="entry name" value="SOD_MN"/>
    <property type="match status" value="1"/>
</dbReference>
<evidence type="ECO:0000256" key="4">
    <source>
        <dbReference type="ARBA" id="ARBA00012682"/>
    </source>
</evidence>
<evidence type="ECO:0000259" key="12">
    <source>
        <dbReference type="Pfam" id="PF00081"/>
    </source>
</evidence>